<evidence type="ECO:0000256" key="1">
    <source>
        <dbReference type="SAM" id="Phobius"/>
    </source>
</evidence>
<keyword evidence="1" id="KW-0472">Membrane</keyword>
<keyword evidence="1" id="KW-0812">Transmembrane</keyword>
<feature type="transmembrane region" description="Helical" evidence="1">
    <location>
        <begin position="46"/>
        <end position="76"/>
    </location>
</feature>
<proteinExistence type="predicted"/>
<dbReference type="EMBL" id="QXTF01000004">
    <property type="protein sequence ID" value="RIX27026.1"/>
    <property type="molecule type" value="Genomic_DNA"/>
</dbReference>
<protein>
    <submittedName>
        <fullName evidence="2">Uncharacterized protein</fullName>
    </submittedName>
</protein>
<gene>
    <name evidence="2" type="ORF">D3M59_10745</name>
</gene>
<keyword evidence="1" id="KW-1133">Transmembrane helix</keyword>
<name>A0A418PY78_9SPHN</name>
<dbReference type="Proteomes" id="UP000285023">
    <property type="component" value="Unassembled WGS sequence"/>
</dbReference>
<evidence type="ECO:0000313" key="3">
    <source>
        <dbReference type="Proteomes" id="UP000285023"/>
    </source>
</evidence>
<dbReference type="AlphaFoldDB" id="A0A418PY78"/>
<keyword evidence="3" id="KW-1185">Reference proteome</keyword>
<organism evidence="2 3">
    <name type="scientific">Sphingomonas edaphi</name>
    <dbReference type="NCBI Taxonomy" id="2315689"/>
    <lineage>
        <taxon>Bacteria</taxon>
        <taxon>Pseudomonadati</taxon>
        <taxon>Pseudomonadota</taxon>
        <taxon>Alphaproteobacteria</taxon>
        <taxon>Sphingomonadales</taxon>
        <taxon>Sphingomonadaceae</taxon>
        <taxon>Sphingomonas</taxon>
    </lineage>
</organism>
<evidence type="ECO:0000313" key="2">
    <source>
        <dbReference type="EMBL" id="RIX27026.1"/>
    </source>
</evidence>
<comment type="caution">
    <text evidence="2">The sequence shown here is derived from an EMBL/GenBank/DDBJ whole genome shotgun (WGS) entry which is preliminary data.</text>
</comment>
<sequence>MKAAPVVLPEAGLTAASALAVAVQAGTRRQRWAVPGEPSVAAAARFMAKLGLVALVAAAAAPMPLAAPAASAAVVADRFSPARS</sequence>
<accession>A0A418PY78</accession>
<reference evidence="2 3" key="1">
    <citation type="submission" date="2018-09" db="EMBL/GenBank/DDBJ databases">
        <title>Sphingomonas sp. DAC4.</title>
        <authorList>
            <person name="Seo T."/>
        </authorList>
    </citation>
    <scope>NUCLEOTIDE SEQUENCE [LARGE SCALE GENOMIC DNA]</scope>
    <source>
        <strain evidence="2 3">DAC4</strain>
    </source>
</reference>